<feature type="chain" id="PRO_5026138341" evidence="2">
    <location>
        <begin position="44"/>
        <end position="340"/>
    </location>
</feature>
<sequence>MNLIKARFQVIAQISLFRNDSMRSSVLLAILLLGICICSGVQASLVKCSCDPGPAGERGPPGPPGPPGAGFGSGGGGGGGIGGGHGGGFWPYPPTPPFTPNLPIIPGPRGLPGPPGPPGYCFPCPAVPPPIRAYPPPLGVPVPPFLSTQVGGGGGNAASALTSAVGNIIVIPSGAGTGLTGRAQFYHISPDGQVLRIDPPKDVPNELFDSLGASATNPAPQPPQPLQPTSASLSGITPPPTQATPGEQQQTTVTPEVLDETVFAVSGNRGKDFLRGNSEASDWRRILLLGERPTEAPIAQHHPSQLGNSMESFQRALVELKEKYATLMQPRSGNRYAVIL</sequence>
<name>A0A6I8UDN5_DROPS</name>
<evidence type="ECO:0000256" key="1">
    <source>
        <dbReference type="SAM" id="MobiDB-lite"/>
    </source>
</evidence>
<dbReference type="Proteomes" id="UP000001819">
    <property type="component" value="Chromosome X"/>
</dbReference>
<feature type="region of interest" description="Disordered" evidence="1">
    <location>
        <begin position="196"/>
        <end position="256"/>
    </location>
</feature>
<feature type="region of interest" description="Disordered" evidence="1">
    <location>
        <begin position="53"/>
        <end position="92"/>
    </location>
</feature>
<keyword evidence="3" id="KW-1185">Reference proteome</keyword>
<feature type="compositionally biased region" description="Polar residues" evidence="1">
    <location>
        <begin position="243"/>
        <end position="254"/>
    </location>
</feature>
<reference evidence="4" key="1">
    <citation type="submission" date="2025-08" db="UniProtKB">
        <authorList>
            <consortium name="RefSeq"/>
        </authorList>
    </citation>
    <scope>IDENTIFICATION</scope>
    <source>
        <strain evidence="4">MV-25-SWS-2005</strain>
        <tissue evidence="4">Whole body</tissue>
    </source>
</reference>
<feature type="compositionally biased region" description="Gly residues" evidence="1">
    <location>
        <begin position="68"/>
        <end position="89"/>
    </location>
</feature>
<protein>
    <submittedName>
        <fullName evidence="4">Collagen alpha-2(I) chain</fullName>
    </submittedName>
</protein>
<proteinExistence type="predicted"/>
<dbReference type="RefSeq" id="XP_001353741.3">
    <property type="nucleotide sequence ID" value="XM_001353705.4"/>
</dbReference>
<accession>A0A6I8UDN5</accession>
<dbReference type="GO" id="GO:0005581">
    <property type="term" value="C:collagen trimer"/>
    <property type="evidence" value="ECO:0007669"/>
    <property type="project" value="UniProtKB-KW"/>
</dbReference>
<dbReference type="FunCoup" id="A0A6I8UDN5">
    <property type="interactions" value="2"/>
</dbReference>
<evidence type="ECO:0000256" key="2">
    <source>
        <dbReference type="SAM" id="SignalP"/>
    </source>
</evidence>
<organism evidence="3 4">
    <name type="scientific">Drosophila pseudoobscura pseudoobscura</name>
    <name type="common">Fruit fly</name>
    <dbReference type="NCBI Taxonomy" id="46245"/>
    <lineage>
        <taxon>Eukaryota</taxon>
        <taxon>Metazoa</taxon>
        <taxon>Ecdysozoa</taxon>
        <taxon>Arthropoda</taxon>
        <taxon>Hexapoda</taxon>
        <taxon>Insecta</taxon>
        <taxon>Pterygota</taxon>
        <taxon>Neoptera</taxon>
        <taxon>Endopterygota</taxon>
        <taxon>Diptera</taxon>
        <taxon>Brachycera</taxon>
        <taxon>Muscomorpha</taxon>
        <taxon>Ephydroidea</taxon>
        <taxon>Drosophilidae</taxon>
        <taxon>Drosophila</taxon>
        <taxon>Sophophora</taxon>
    </lineage>
</organism>
<keyword evidence="4" id="KW-0176">Collagen</keyword>
<evidence type="ECO:0000313" key="4">
    <source>
        <dbReference type="RefSeq" id="XP_001353741.3"/>
    </source>
</evidence>
<feature type="signal peptide" evidence="2">
    <location>
        <begin position="1"/>
        <end position="43"/>
    </location>
</feature>
<dbReference type="InParanoid" id="A0A6I8UDN5"/>
<dbReference type="KEGG" id="dpo:4813329"/>
<keyword evidence="2" id="KW-0732">Signal</keyword>
<evidence type="ECO:0000313" key="3">
    <source>
        <dbReference type="Proteomes" id="UP000001819"/>
    </source>
</evidence>
<gene>
    <name evidence="4" type="primary">LOC4813329</name>
</gene>
<dbReference type="AlphaFoldDB" id="A0A6I8UDN5"/>